<dbReference type="InterPro" id="IPR001130">
    <property type="entry name" value="TatD-like"/>
</dbReference>
<dbReference type="InterPro" id="IPR032466">
    <property type="entry name" value="Metal_Hydrolase"/>
</dbReference>
<protein>
    <submittedName>
        <fullName evidence="3">Putative metal-dependent hydrolase YcfH</fullName>
        <ecNumber evidence="3">3.1.-.-</ecNumber>
    </submittedName>
</protein>
<dbReference type="SUPFAM" id="SSF51556">
    <property type="entry name" value="Metallo-dependent hydrolases"/>
    <property type="match status" value="1"/>
</dbReference>
<evidence type="ECO:0000313" key="3">
    <source>
        <dbReference type="EMBL" id="MPL72438.1"/>
    </source>
</evidence>
<dbReference type="GO" id="GO:0004536">
    <property type="term" value="F:DNA nuclease activity"/>
    <property type="evidence" value="ECO:0007669"/>
    <property type="project" value="InterPro"/>
</dbReference>
<keyword evidence="2 3" id="KW-0378">Hydrolase</keyword>
<dbReference type="EMBL" id="VSSQ01000066">
    <property type="protein sequence ID" value="MPL72438.1"/>
    <property type="molecule type" value="Genomic_DNA"/>
</dbReference>
<dbReference type="PIRSF" id="PIRSF005902">
    <property type="entry name" value="DNase_TatD"/>
    <property type="match status" value="1"/>
</dbReference>
<proteinExistence type="predicted"/>
<dbReference type="GO" id="GO:0046872">
    <property type="term" value="F:metal ion binding"/>
    <property type="evidence" value="ECO:0007669"/>
    <property type="project" value="UniProtKB-KW"/>
</dbReference>
<accession>A0A644TZP0</accession>
<dbReference type="NCBIfam" id="TIGR00010">
    <property type="entry name" value="YchF/TatD family DNA exonuclease"/>
    <property type="match status" value="1"/>
</dbReference>
<dbReference type="PANTHER" id="PTHR46124:SF4">
    <property type="entry name" value="HYDROLASE TATD"/>
    <property type="match status" value="1"/>
</dbReference>
<organism evidence="3">
    <name type="scientific">bioreactor metagenome</name>
    <dbReference type="NCBI Taxonomy" id="1076179"/>
    <lineage>
        <taxon>unclassified sequences</taxon>
        <taxon>metagenomes</taxon>
        <taxon>ecological metagenomes</taxon>
    </lineage>
</organism>
<evidence type="ECO:0000256" key="1">
    <source>
        <dbReference type="ARBA" id="ARBA00022723"/>
    </source>
</evidence>
<dbReference type="GO" id="GO:0016788">
    <property type="term" value="F:hydrolase activity, acting on ester bonds"/>
    <property type="evidence" value="ECO:0007669"/>
    <property type="project" value="InterPro"/>
</dbReference>
<reference evidence="3" key="1">
    <citation type="submission" date="2019-08" db="EMBL/GenBank/DDBJ databases">
        <authorList>
            <person name="Kucharzyk K."/>
            <person name="Murdoch R.W."/>
            <person name="Higgins S."/>
            <person name="Loffler F."/>
        </authorList>
    </citation>
    <scope>NUCLEOTIDE SEQUENCE</scope>
</reference>
<sequence>MFKLIDTHTHLYDEAFLPDCQEVVERAREVGIKACVLPAIDKEAHKYLLDCEAKFKGYAFAASGLHPTSVNSNWREELEYVFKETSLRDYIAIGEIGMDGYWSREFMEEQAIVFQEQLNLASSLNLPVIIHSRDSYDEIFKVLENCKNLNLKGVFHAFSGSREIFSRIRKYGDFKAGIGGVITYKNAHIANTVKEIGLENIILETDSPWLTPVPHRGKRNEPSYVRIVADKLAEIFNLPVEEIASITSNSATNLFNLQ</sequence>
<dbReference type="Pfam" id="PF01026">
    <property type="entry name" value="TatD_DNase"/>
    <property type="match status" value="1"/>
</dbReference>
<dbReference type="PANTHER" id="PTHR46124">
    <property type="entry name" value="D-AMINOACYL-TRNA DEACYLASE"/>
    <property type="match status" value="1"/>
</dbReference>
<comment type="caution">
    <text evidence="3">The sequence shown here is derived from an EMBL/GenBank/DDBJ whole genome shotgun (WGS) entry which is preliminary data.</text>
</comment>
<name>A0A644TZP0_9ZZZZ</name>
<dbReference type="FunFam" id="3.20.20.140:FF:000005">
    <property type="entry name" value="TatD family hydrolase"/>
    <property type="match status" value="1"/>
</dbReference>
<dbReference type="Gene3D" id="3.20.20.140">
    <property type="entry name" value="Metal-dependent hydrolases"/>
    <property type="match status" value="1"/>
</dbReference>
<dbReference type="AlphaFoldDB" id="A0A644TZP0"/>
<keyword evidence="1" id="KW-0479">Metal-binding</keyword>
<dbReference type="InterPro" id="IPR015991">
    <property type="entry name" value="TatD/YcfH-like"/>
</dbReference>
<evidence type="ECO:0000256" key="2">
    <source>
        <dbReference type="ARBA" id="ARBA00022801"/>
    </source>
</evidence>
<dbReference type="CDD" id="cd01310">
    <property type="entry name" value="TatD_DNAse"/>
    <property type="match status" value="1"/>
</dbReference>
<dbReference type="GO" id="GO:0005829">
    <property type="term" value="C:cytosol"/>
    <property type="evidence" value="ECO:0007669"/>
    <property type="project" value="TreeGrafter"/>
</dbReference>
<dbReference type="EC" id="3.1.-.-" evidence="3"/>
<gene>
    <name evidence="3" type="primary">ycfH_5</name>
    <name evidence="3" type="ORF">SDC9_18223</name>
</gene>